<feature type="domain" description="Transposase IS200-like" evidence="1">
    <location>
        <begin position="9"/>
        <end position="123"/>
    </location>
</feature>
<dbReference type="SMART" id="SM01321">
    <property type="entry name" value="Y1_Tnp"/>
    <property type="match status" value="1"/>
</dbReference>
<sequence>MPTPKRAWYPGAIYHVISRGVRRTPIFLEQRDFEKFITILNDTLLYSPYHLHAYCLMTNHYHLLIGTKDSPLRKIMHSINGAYATWFNKKYNLSGHVFENRYSCHPVPSDYGFMSVSAYIHNNPRAAKICSNPFHYPWSSYHHYALPDIVPDFVNKNPKADSTIAPANLFFMHPDPRYWSTASLTNRPPRSPPKAFTKERLRQLFPTPLHLHYPQYVDREWKLSLLQKSNAKLIKNKE</sequence>
<name>A0A1H3S9Z2_9BACI</name>
<organism evidence="2 3">
    <name type="scientific">Evansella caseinilytica</name>
    <dbReference type="NCBI Taxonomy" id="1503961"/>
    <lineage>
        <taxon>Bacteria</taxon>
        <taxon>Bacillati</taxon>
        <taxon>Bacillota</taxon>
        <taxon>Bacilli</taxon>
        <taxon>Bacillales</taxon>
        <taxon>Bacillaceae</taxon>
        <taxon>Evansella</taxon>
    </lineage>
</organism>
<dbReference type="SUPFAM" id="SSF143422">
    <property type="entry name" value="Transposase IS200-like"/>
    <property type="match status" value="1"/>
</dbReference>
<dbReference type="PANTHER" id="PTHR34322:SF2">
    <property type="entry name" value="TRANSPOSASE IS200-LIKE DOMAIN-CONTAINING PROTEIN"/>
    <property type="match status" value="1"/>
</dbReference>
<keyword evidence="3" id="KW-1185">Reference proteome</keyword>
<dbReference type="PANTHER" id="PTHR34322">
    <property type="entry name" value="TRANSPOSASE, Y1_TNP DOMAIN-CONTAINING"/>
    <property type="match status" value="1"/>
</dbReference>
<protein>
    <submittedName>
        <fullName evidence="2">REP element-mobilizing transposase RayT</fullName>
    </submittedName>
</protein>
<dbReference type="Pfam" id="PF01797">
    <property type="entry name" value="Y1_Tnp"/>
    <property type="match status" value="1"/>
</dbReference>
<dbReference type="GO" id="GO:0003677">
    <property type="term" value="F:DNA binding"/>
    <property type="evidence" value="ECO:0007669"/>
    <property type="project" value="InterPro"/>
</dbReference>
<evidence type="ECO:0000313" key="3">
    <source>
        <dbReference type="Proteomes" id="UP000198935"/>
    </source>
</evidence>
<gene>
    <name evidence="2" type="ORF">SAMN05421736_11056</name>
</gene>
<dbReference type="InterPro" id="IPR002686">
    <property type="entry name" value="Transposase_17"/>
</dbReference>
<dbReference type="Proteomes" id="UP000198935">
    <property type="component" value="Unassembled WGS sequence"/>
</dbReference>
<accession>A0A1H3S9Z2</accession>
<evidence type="ECO:0000313" key="2">
    <source>
        <dbReference type="EMBL" id="SDZ33959.1"/>
    </source>
</evidence>
<reference evidence="3" key="1">
    <citation type="submission" date="2016-10" db="EMBL/GenBank/DDBJ databases">
        <authorList>
            <person name="Varghese N."/>
            <person name="Submissions S."/>
        </authorList>
    </citation>
    <scope>NUCLEOTIDE SEQUENCE [LARGE SCALE GENOMIC DNA]</scope>
    <source>
        <strain evidence="3">SP</strain>
    </source>
</reference>
<dbReference type="EMBL" id="FNPI01000010">
    <property type="protein sequence ID" value="SDZ33959.1"/>
    <property type="molecule type" value="Genomic_DNA"/>
</dbReference>
<dbReference type="InterPro" id="IPR036515">
    <property type="entry name" value="Transposase_17_sf"/>
</dbReference>
<dbReference type="GO" id="GO:0006313">
    <property type="term" value="P:DNA transposition"/>
    <property type="evidence" value="ECO:0007669"/>
    <property type="project" value="InterPro"/>
</dbReference>
<dbReference type="Gene3D" id="3.30.70.1290">
    <property type="entry name" value="Transposase IS200-like"/>
    <property type="match status" value="1"/>
</dbReference>
<dbReference type="AlphaFoldDB" id="A0A1H3S9Z2"/>
<evidence type="ECO:0000259" key="1">
    <source>
        <dbReference type="SMART" id="SM01321"/>
    </source>
</evidence>
<dbReference type="STRING" id="1503961.SAMN05421736_11056"/>
<dbReference type="GO" id="GO:0004803">
    <property type="term" value="F:transposase activity"/>
    <property type="evidence" value="ECO:0007669"/>
    <property type="project" value="InterPro"/>
</dbReference>
<proteinExistence type="predicted"/>